<dbReference type="SUPFAM" id="SSF56112">
    <property type="entry name" value="Protein kinase-like (PK-like)"/>
    <property type="match status" value="1"/>
</dbReference>
<keyword evidence="12" id="KW-0418">Kinase</keyword>
<evidence type="ECO:0000256" key="4">
    <source>
        <dbReference type="ARBA" id="ARBA00022527"/>
    </source>
</evidence>
<protein>
    <recommendedName>
        <fullName evidence="2">non-specific serine/threonine protein kinase</fullName>
        <ecNumber evidence="2">2.7.11.1</ecNumber>
    </recommendedName>
</protein>
<evidence type="ECO:0000256" key="11">
    <source>
        <dbReference type="ARBA" id="ARBA00022741"/>
    </source>
</evidence>
<keyword evidence="11 20" id="KW-0547">Nucleotide-binding</keyword>
<evidence type="ECO:0000256" key="12">
    <source>
        <dbReference type="ARBA" id="ARBA00022777"/>
    </source>
</evidence>
<evidence type="ECO:0000256" key="20">
    <source>
        <dbReference type="PROSITE-ProRule" id="PRU10141"/>
    </source>
</evidence>
<keyword evidence="16" id="KW-0675">Receptor</keyword>
<keyword evidence="24" id="KW-1185">Reference proteome</keyword>
<feature type="binding site" evidence="20">
    <location>
        <position position="642"/>
    </location>
    <ligand>
        <name>ATP</name>
        <dbReference type="ChEBI" id="CHEBI:30616"/>
    </ligand>
</feature>
<dbReference type="Pfam" id="PF08263">
    <property type="entry name" value="LRRNT_2"/>
    <property type="match status" value="1"/>
</dbReference>
<dbReference type="Pfam" id="PF00560">
    <property type="entry name" value="LRR_1"/>
    <property type="match status" value="5"/>
</dbReference>
<keyword evidence="4" id="KW-0723">Serine/threonine-protein kinase</keyword>
<reference evidence="23" key="1">
    <citation type="submission" date="2020-10" db="EMBL/GenBank/DDBJ databases">
        <authorList>
            <person name="Han B."/>
            <person name="Lu T."/>
            <person name="Zhao Q."/>
            <person name="Huang X."/>
            <person name="Zhao Y."/>
        </authorList>
    </citation>
    <scope>NUCLEOTIDE SEQUENCE</scope>
</reference>
<dbReference type="InterPro" id="IPR051809">
    <property type="entry name" value="Plant_receptor-like_S/T_kinase"/>
</dbReference>
<dbReference type="GO" id="GO:0004674">
    <property type="term" value="F:protein serine/threonine kinase activity"/>
    <property type="evidence" value="ECO:0007669"/>
    <property type="project" value="UniProtKB-KW"/>
</dbReference>
<dbReference type="InterPro" id="IPR000719">
    <property type="entry name" value="Prot_kinase_dom"/>
</dbReference>
<keyword evidence="7" id="KW-0808">Transferase</keyword>
<comment type="catalytic activity">
    <reaction evidence="19">
        <text>L-seryl-[protein] + ATP = O-phospho-L-seryl-[protein] + ADP + H(+)</text>
        <dbReference type="Rhea" id="RHEA:17989"/>
        <dbReference type="Rhea" id="RHEA-COMP:9863"/>
        <dbReference type="Rhea" id="RHEA-COMP:11604"/>
        <dbReference type="ChEBI" id="CHEBI:15378"/>
        <dbReference type="ChEBI" id="CHEBI:29999"/>
        <dbReference type="ChEBI" id="CHEBI:30616"/>
        <dbReference type="ChEBI" id="CHEBI:83421"/>
        <dbReference type="ChEBI" id="CHEBI:456216"/>
        <dbReference type="EC" id="2.7.11.1"/>
    </reaction>
</comment>
<dbReference type="InterPro" id="IPR017441">
    <property type="entry name" value="Protein_kinase_ATP_BS"/>
</dbReference>
<dbReference type="PANTHER" id="PTHR27008:SF393">
    <property type="entry name" value="LEUCINE RICH REPEAT FAMILY PROTEIN"/>
    <property type="match status" value="1"/>
</dbReference>
<dbReference type="Gene3D" id="3.80.10.10">
    <property type="entry name" value="Ribonuclease Inhibitor"/>
    <property type="match status" value="4"/>
</dbReference>
<dbReference type="InterPro" id="IPR011009">
    <property type="entry name" value="Kinase-like_dom_sf"/>
</dbReference>
<evidence type="ECO:0000256" key="2">
    <source>
        <dbReference type="ARBA" id="ARBA00012513"/>
    </source>
</evidence>
<proteinExistence type="predicted"/>
<dbReference type="FunFam" id="3.80.10.10:FF:001158">
    <property type="entry name" value="Leucine-rich repeat protein kinase family protein"/>
    <property type="match status" value="1"/>
</dbReference>
<evidence type="ECO:0000256" key="13">
    <source>
        <dbReference type="ARBA" id="ARBA00022840"/>
    </source>
</evidence>
<dbReference type="FunFam" id="1.10.510.10:FF:000358">
    <property type="entry name" value="Putative leucine-rich repeat receptor-like serine/threonine-protein kinase"/>
    <property type="match status" value="1"/>
</dbReference>
<dbReference type="FunFam" id="3.80.10.10:FF:000288">
    <property type="entry name" value="LRR receptor-like serine/threonine-protein kinase EFR"/>
    <property type="match status" value="1"/>
</dbReference>
<evidence type="ECO:0000259" key="22">
    <source>
        <dbReference type="PROSITE" id="PS50011"/>
    </source>
</evidence>
<dbReference type="InterPro" id="IPR001611">
    <property type="entry name" value="Leu-rich_rpt"/>
</dbReference>
<dbReference type="SMART" id="SM00220">
    <property type="entry name" value="S_TKc"/>
    <property type="match status" value="1"/>
</dbReference>
<feature type="domain" description="Protein kinase" evidence="22">
    <location>
        <begin position="613"/>
        <end position="881"/>
    </location>
</feature>
<feature type="transmembrane region" description="Helical" evidence="21">
    <location>
        <begin position="556"/>
        <end position="581"/>
    </location>
</feature>
<dbReference type="PROSITE" id="PS50011">
    <property type="entry name" value="PROTEIN_KINASE_DOM"/>
    <property type="match status" value="1"/>
</dbReference>
<dbReference type="InterPro" id="IPR001245">
    <property type="entry name" value="Ser-Thr/Tyr_kinase_cat_dom"/>
</dbReference>
<dbReference type="Pfam" id="PF13855">
    <property type="entry name" value="LRR_8"/>
    <property type="match status" value="1"/>
</dbReference>
<dbReference type="SUPFAM" id="SSF52058">
    <property type="entry name" value="L domain-like"/>
    <property type="match status" value="2"/>
</dbReference>
<evidence type="ECO:0000256" key="1">
    <source>
        <dbReference type="ARBA" id="ARBA00004162"/>
    </source>
</evidence>
<dbReference type="OrthoDB" id="676979at2759"/>
<dbReference type="EC" id="2.7.11.1" evidence="2"/>
<dbReference type="Proteomes" id="UP000604825">
    <property type="component" value="Unassembled WGS sequence"/>
</dbReference>
<dbReference type="PANTHER" id="PTHR27008">
    <property type="entry name" value="OS04G0122200 PROTEIN"/>
    <property type="match status" value="1"/>
</dbReference>
<evidence type="ECO:0000256" key="3">
    <source>
        <dbReference type="ARBA" id="ARBA00022475"/>
    </source>
</evidence>
<name>A0A811QEQ0_9POAL</name>
<evidence type="ECO:0000256" key="5">
    <source>
        <dbReference type="ARBA" id="ARBA00022553"/>
    </source>
</evidence>
<evidence type="ECO:0000256" key="21">
    <source>
        <dbReference type="SAM" id="Phobius"/>
    </source>
</evidence>
<dbReference type="InterPro" id="IPR013210">
    <property type="entry name" value="LRR_N_plant-typ"/>
</dbReference>
<evidence type="ECO:0000313" key="23">
    <source>
        <dbReference type="EMBL" id="CAD6255890.1"/>
    </source>
</evidence>
<keyword evidence="9" id="KW-0732">Signal</keyword>
<dbReference type="SMART" id="SM00369">
    <property type="entry name" value="LRR_TYP"/>
    <property type="match status" value="4"/>
</dbReference>
<evidence type="ECO:0000256" key="18">
    <source>
        <dbReference type="ARBA" id="ARBA00047899"/>
    </source>
</evidence>
<dbReference type="PROSITE" id="PS00107">
    <property type="entry name" value="PROTEIN_KINASE_ATP"/>
    <property type="match status" value="1"/>
</dbReference>
<evidence type="ECO:0000256" key="16">
    <source>
        <dbReference type="ARBA" id="ARBA00023170"/>
    </source>
</evidence>
<evidence type="ECO:0000256" key="15">
    <source>
        <dbReference type="ARBA" id="ARBA00023136"/>
    </source>
</evidence>
<keyword evidence="10" id="KW-0677">Repeat</keyword>
<evidence type="ECO:0000256" key="17">
    <source>
        <dbReference type="ARBA" id="ARBA00023180"/>
    </source>
</evidence>
<dbReference type="Gene3D" id="3.30.200.20">
    <property type="entry name" value="Phosphorylase Kinase, domain 1"/>
    <property type="match status" value="1"/>
</dbReference>
<keyword evidence="5" id="KW-0597">Phosphoprotein</keyword>
<dbReference type="EMBL" id="CAJGYO010000010">
    <property type="protein sequence ID" value="CAD6255890.1"/>
    <property type="molecule type" value="Genomic_DNA"/>
</dbReference>
<evidence type="ECO:0000256" key="19">
    <source>
        <dbReference type="ARBA" id="ARBA00048679"/>
    </source>
</evidence>
<evidence type="ECO:0000256" key="7">
    <source>
        <dbReference type="ARBA" id="ARBA00022679"/>
    </source>
</evidence>
<comment type="caution">
    <text evidence="23">The sequence shown here is derived from an EMBL/GenBank/DDBJ whole genome shotgun (WGS) entry which is preliminary data.</text>
</comment>
<dbReference type="Pfam" id="PF07714">
    <property type="entry name" value="PK_Tyr_Ser-Thr"/>
    <property type="match status" value="1"/>
</dbReference>
<dbReference type="AlphaFoldDB" id="A0A811QEQ0"/>
<evidence type="ECO:0000256" key="14">
    <source>
        <dbReference type="ARBA" id="ARBA00022989"/>
    </source>
</evidence>
<evidence type="ECO:0000256" key="8">
    <source>
        <dbReference type="ARBA" id="ARBA00022692"/>
    </source>
</evidence>
<keyword evidence="17" id="KW-0325">Glycoprotein</keyword>
<keyword evidence="3" id="KW-1003">Cell membrane</keyword>
<keyword evidence="15 21" id="KW-0472">Membrane</keyword>
<evidence type="ECO:0000256" key="10">
    <source>
        <dbReference type="ARBA" id="ARBA00022737"/>
    </source>
</evidence>
<evidence type="ECO:0000313" key="24">
    <source>
        <dbReference type="Proteomes" id="UP000604825"/>
    </source>
</evidence>
<dbReference type="InterPro" id="IPR032675">
    <property type="entry name" value="LRR_dom_sf"/>
</dbReference>
<evidence type="ECO:0000256" key="6">
    <source>
        <dbReference type="ARBA" id="ARBA00022614"/>
    </source>
</evidence>
<comment type="subcellular location">
    <subcellularLocation>
        <location evidence="1">Cell membrane</location>
        <topology evidence="1">Single-pass membrane protein</topology>
    </subcellularLocation>
</comment>
<gene>
    <name evidence="23" type="ORF">NCGR_LOCUS39417</name>
</gene>
<dbReference type="InterPro" id="IPR003591">
    <property type="entry name" value="Leu-rich_rpt_typical-subtyp"/>
</dbReference>
<evidence type="ECO:0000256" key="9">
    <source>
        <dbReference type="ARBA" id="ARBA00022729"/>
    </source>
</evidence>
<dbReference type="GO" id="GO:0005524">
    <property type="term" value="F:ATP binding"/>
    <property type="evidence" value="ECO:0007669"/>
    <property type="project" value="UniProtKB-UniRule"/>
</dbReference>
<accession>A0A811QEQ0</accession>
<comment type="catalytic activity">
    <reaction evidence="18">
        <text>L-threonyl-[protein] + ATP = O-phospho-L-threonyl-[protein] + ADP + H(+)</text>
        <dbReference type="Rhea" id="RHEA:46608"/>
        <dbReference type="Rhea" id="RHEA-COMP:11060"/>
        <dbReference type="Rhea" id="RHEA-COMP:11605"/>
        <dbReference type="ChEBI" id="CHEBI:15378"/>
        <dbReference type="ChEBI" id="CHEBI:30013"/>
        <dbReference type="ChEBI" id="CHEBI:30616"/>
        <dbReference type="ChEBI" id="CHEBI:61977"/>
        <dbReference type="ChEBI" id="CHEBI:456216"/>
        <dbReference type="EC" id="2.7.11.1"/>
    </reaction>
</comment>
<keyword evidence="13 20" id="KW-0067">ATP-binding</keyword>
<organism evidence="23 24">
    <name type="scientific">Miscanthus lutarioriparius</name>
    <dbReference type="NCBI Taxonomy" id="422564"/>
    <lineage>
        <taxon>Eukaryota</taxon>
        <taxon>Viridiplantae</taxon>
        <taxon>Streptophyta</taxon>
        <taxon>Embryophyta</taxon>
        <taxon>Tracheophyta</taxon>
        <taxon>Spermatophyta</taxon>
        <taxon>Magnoliopsida</taxon>
        <taxon>Liliopsida</taxon>
        <taxon>Poales</taxon>
        <taxon>Poaceae</taxon>
        <taxon>PACMAD clade</taxon>
        <taxon>Panicoideae</taxon>
        <taxon>Andropogonodae</taxon>
        <taxon>Andropogoneae</taxon>
        <taxon>Saccharinae</taxon>
        <taxon>Miscanthus</taxon>
    </lineage>
</organism>
<keyword evidence="6" id="KW-0433">Leucine-rich repeat</keyword>
<keyword evidence="14 21" id="KW-1133">Transmembrane helix</keyword>
<dbReference type="Gene3D" id="1.10.510.10">
    <property type="entry name" value="Transferase(Phosphotransferase) domain 1"/>
    <property type="match status" value="1"/>
</dbReference>
<sequence length="881" mass="95665">MLNGPIAEEAEGDRLVKSDSYSAIGMKLYITSSYTLRDPSGALASWRDDSPVFCKWHGVTCGSTQQASRVIALDLESENIAGSIFPCVANLSFLERIHMPNNQLDGLISTDIGRLTQLRLRGRIPESLGKLKTLQAPDLSYNNLSGTVAPGLYNISSLTFLGIGANQLAGTLPTSIGNTLTSITQLILEGSRFEGPIPASLANATNLQYLDLCSNAFTGVIPSLGSLTLLSYLDLGANKLEAGDWSFMSSLVNCTQLKNLWLDRNNLQGIISTYITNIPKSLEIMVLKENQFTGSIPSEIGKFTNLTVIQLDNNFLSGKIPDTVGNLQNLSILTISKNQLSEEIPTSIGKLERLTQLLFEENNLTGPIPSSLEGCKQLTTLNLSSNSLYGGIPRELFSISTLSVGLDLSNNKLTGDILFEIGALINLNSLSLSNNRLSGEIPSTLGQCLLLESLHLEANNLQRSIPDSFINLKGITVMDLSQNNLSGRIPEFLESLSALQSLNLSFNNLEDPVPGGGIFAKPNEVYIQGNNKLCATSPDLQVPQCLTSRPQRNKHAYILAVLVSLASVAAVTMACVAVIILKKRMKGKQLTNQSLKELKNFSYGDLFKATDGFSPNSLVGSGRFGLVYKGQFKVEECAVAIKVFRLDQFGAPSNFLSECEALRNICHRNLIRVISVCSTFDPTGNEFKALILEYMVNGNLESRLHQKEYTKNTKRPLSLGTRIAIAVDIAAALDYLHNRCTPPLVQRDLKPSNVLLNDEMVASLSDFGLAKFLSVDFSTGFNNSSSAVGPRGSIGYIAPEYGVGCKISVEGDIYSYGIILLEIITGRRPTDDMFKDGVNICNFVESSLPLNIHNILEPNLTGYHEGADGGQEMVEMQHCAM</sequence>
<keyword evidence="8 21" id="KW-0812">Transmembrane</keyword>
<dbReference type="GO" id="GO:0005886">
    <property type="term" value="C:plasma membrane"/>
    <property type="evidence" value="ECO:0007669"/>
    <property type="project" value="UniProtKB-SubCell"/>
</dbReference>